<dbReference type="PANTHER" id="PTHR43633:SF1">
    <property type="entry name" value="ALCOHOL DEHYDROGENASE YQHD"/>
    <property type="match status" value="1"/>
</dbReference>
<dbReference type="EMBL" id="LJCO01000044">
    <property type="protein sequence ID" value="KPV43881.1"/>
    <property type="molecule type" value="Genomic_DNA"/>
</dbReference>
<evidence type="ECO:0000259" key="3">
    <source>
        <dbReference type="Pfam" id="PF25137"/>
    </source>
</evidence>
<dbReference type="GO" id="GO:1990002">
    <property type="term" value="F:methylglyoxal reductase (NADPH) (acetol producing) activity"/>
    <property type="evidence" value="ECO:0007669"/>
    <property type="project" value="TreeGrafter"/>
</dbReference>
<dbReference type="PROSITE" id="PS00913">
    <property type="entry name" value="ADH_IRON_1"/>
    <property type="match status" value="1"/>
</dbReference>
<feature type="domain" description="Alcohol dehydrogenase iron-type/glycerol dehydrogenase GldA" evidence="2">
    <location>
        <begin position="9"/>
        <end position="178"/>
    </location>
</feature>
<dbReference type="Proteomes" id="UP000050482">
    <property type="component" value="Unassembled WGS sequence"/>
</dbReference>
<sequence length="388" mass="42397">MNPFRFQNPTALYYGKGQIEEYLAAEVTKVGKTVLLVYGGGSIKRNGLYDKVVGILKSAGVTIHELSGVETNPRLTTVHKGIDICRKEGVDLILAVGGGSVIDCSKAIAMGVKYEGDVWEIYARKGAATGALPLGTILTLAATGSEMNSGGVITNWETKEKLGGGSPYTFPAFSFCDPENTYTVPKDQTVYGICDMLSHCFEHYFHPTEHTPLQQHLIEAVISTIVENARFAVDNPEDYNARETIMYCSTMALNGMINMGVQGDWACHAIEHEISAIYDIPHGGGLAIVFPNWMDHVVNVNPQRFANLATRVFHVDPTGKSTEELAGIAIEKVREFFRSIGAPTRLADYDIGSENVERMAEQAVRFKPIGNFTLLGKEDVQQILKASL</sequence>
<accession>A0A0P9EKZ7</accession>
<organism evidence="4 5">
    <name type="scientific">Alicyclobacillus ferrooxydans</name>
    <dbReference type="NCBI Taxonomy" id="471514"/>
    <lineage>
        <taxon>Bacteria</taxon>
        <taxon>Bacillati</taxon>
        <taxon>Bacillota</taxon>
        <taxon>Bacilli</taxon>
        <taxon>Bacillales</taxon>
        <taxon>Alicyclobacillaceae</taxon>
        <taxon>Alicyclobacillus</taxon>
    </lineage>
</organism>
<dbReference type="InterPro" id="IPR044731">
    <property type="entry name" value="BDH-like"/>
</dbReference>
<dbReference type="GO" id="GO:0046872">
    <property type="term" value="F:metal ion binding"/>
    <property type="evidence" value="ECO:0007669"/>
    <property type="project" value="InterPro"/>
</dbReference>
<evidence type="ECO:0000313" key="4">
    <source>
        <dbReference type="EMBL" id="KPV43881.1"/>
    </source>
</evidence>
<dbReference type="RefSeq" id="WP_054969006.1">
    <property type="nucleotide sequence ID" value="NZ_LJCO01000044.1"/>
</dbReference>
<dbReference type="Pfam" id="PF00465">
    <property type="entry name" value="Fe-ADH"/>
    <property type="match status" value="1"/>
</dbReference>
<dbReference type="Gene3D" id="1.20.1090.10">
    <property type="entry name" value="Dehydroquinate synthase-like - alpha domain"/>
    <property type="match status" value="1"/>
</dbReference>
<dbReference type="SUPFAM" id="SSF56796">
    <property type="entry name" value="Dehydroquinate synthase-like"/>
    <property type="match status" value="1"/>
</dbReference>
<dbReference type="GO" id="GO:1990362">
    <property type="term" value="F:butanol dehydrogenase (NAD+) activity"/>
    <property type="evidence" value="ECO:0007669"/>
    <property type="project" value="InterPro"/>
</dbReference>
<dbReference type="OrthoDB" id="9801156at2"/>
<feature type="domain" description="Fe-containing alcohol dehydrogenase-like C-terminal" evidence="3">
    <location>
        <begin position="189"/>
        <end position="387"/>
    </location>
</feature>
<dbReference type="FunFam" id="3.40.50.1970:FF:000003">
    <property type="entry name" value="Alcohol dehydrogenase, iron-containing"/>
    <property type="match status" value="1"/>
</dbReference>
<comment type="caution">
    <text evidence="4">The sequence shown here is derived from an EMBL/GenBank/DDBJ whole genome shotgun (WGS) entry which is preliminary data.</text>
</comment>
<proteinExistence type="predicted"/>
<dbReference type="CDD" id="cd08187">
    <property type="entry name" value="BDH"/>
    <property type="match status" value="1"/>
</dbReference>
<evidence type="ECO:0000256" key="1">
    <source>
        <dbReference type="ARBA" id="ARBA00023002"/>
    </source>
</evidence>
<evidence type="ECO:0000259" key="2">
    <source>
        <dbReference type="Pfam" id="PF00465"/>
    </source>
</evidence>
<evidence type="ECO:0000313" key="5">
    <source>
        <dbReference type="Proteomes" id="UP000050482"/>
    </source>
</evidence>
<dbReference type="STRING" id="471514.AN477_09960"/>
<dbReference type="GO" id="GO:0008106">
    <property type="term" value="F:alcohol dehydrogenase (NADP+) activity"/>
    <property type="evidence" value="ECO:0007669"/>
    <property type="project" value="TreeGrafter"/>
</dbReference>
<dbReference type="PATRIC" id="fig|471514.4.peg.3233"/>
<dbReference type="PANTHER" id="PTHR43633">
    <property type="entry name" value="ALCOHOL DEHYDROGENASE YQHD"/>
    <property type="match status" value="1"/>
</dbReference>
<dbReference type="InterPro" id="IPR018211">
    <property type="entry name" value="ADH_Fe_CS"/>
</dbReference>
<dbReference type="Gene3D" id="3.40.50.1970">
    <property type="match status" value="1"/>
</dbReference>
<reference evidence="4 5" key="1">
    <citation type="submission" date="2015-09" db="EMBL/GenBank/DDBJ databases">
        <title>Draft genome sequence of Alicyclobacillus ferrooxydans DSM 22381.</title>
        <authorList>
            <person name="Hemp J."/>
        </authorList>
    </citation>
    <scope>NUCLEOTIDE SEQUENCE [LARGE SCALE GENOMIC DNA]</scope>
    <source>
        <strain evidence="4 5">TC-34</strain>
    </source>
</reference>
<name>A0A0P9EKZ7_9BACL</name>
<dbReference type="GO" id="GO:0005829">
    <property type="term" value="C:cytosol"/>
    <property type="evidence" value="ECO:0007669"/>
    <property type="project" value="TreeGrafter"/>
</dbReference>
<protein>
    <submittedName>
        <fullName evidence="4">Butanol dehydrogenase</fullName>
    </submittedName>
</protein>
<dbReference type="InterPro" id="IPR056798">
    <property type="entry name" value="ADH_Fe_C"/>
</dbReference>
<keyword evidence="1" id="KW-0560">Oxidoreductase</keyword>
<keyword evidence="5" id="KW-1185">Reference proteome</keyword>
<gene>
    <name evidence="4" type="ORF">AN477_09960</name>
</gene>
<dbReference type="PROSITE" id="PS00060">
    <property type="entry name" value="ADH_IRON_2"/>
    <property type="match status" value="1"/>
</dbReference>
<dbReference type="InterPro" id="IPR001670">
    <property type="entry name" value="ADH_Fe/GldA"/>
</dbReference>
<dbReference type="AlphaFoldDB" id="A0A0P9EKZ7"/>
<dbReference type="Pfam" id="PF25137">
    <property type="entry name" value="ADH_Fe_C"/>
    <property type="match status" value="1"/>
</dbReference>